<reference evidence="3 4" key="1">
    <citation type="submission" date="2020-01" db="EMBL/GenBank/DDBJ databases">
        <title>Genomes assembled from Gulf of Kutch pelagic sediment metagenomes.</title>
        <authorList>
            <person name="Chandrashekar M."/>
            <person name="Mahajan M.S."/>
            <person name="Dave K.J."/>
            <person name="Vatsa P."/>
            <person name="Nathani N.M."/>
        </authorList>
    </citation>
    <scope>NUCLEOTIDE SEQUENCE [LARGE SCALE GENOMIC DNA]</scope>
    <source>
        <strain evidence="3">KS3-K002</strain>
    </source>
</reference>
<dbReference type="InterPro" id="IPR001296">
    <property type="entry name" value="Glyco_trans_1"/>
</dbReference>
<comment type="caution">
    <text evidence="3">The sequence shown here is derived from an EMBL/GenBank/DDBJ whole genome shotgun (WGS) entry which is preliminary data.</text>
</comment>
<dbReference type="InterPro" id="IPR050194">
    <property type="entry name" value="Glycosyltransferase_grp1"/>
</dbReference>
<dbReference type="Pfam" id="PF00534">
    <property type="entry name" value="Glycos_transf_1"/>
    <property type="match status" value="1"/>
</dbReference>
<evidence type="ECO:0000313" key="4">
    <source>
        <dbReference type="Proteomes" id="UP000702544"/>
    </source>
</evidence>
<dbReference type="EMBL" id="JAACAK010000049">
    <property type="protein sequence ID" value="NIR74836.1"/>
    <property type="molecule type" value="Genomic_DNA"/>
</dbReference>
<dbReference type="Proteomes" id="UP000702544">
    <property type="component" value="Unassembled WGS sequence"/>
</dbReference>
<feature type="domain" description="Glycosyltransferase subfamily 4-like N-terminal" evidence="2">
    <location>
        <begin position="16"/>
        <end position="161"/>
    </location>
</feature>
<dbReference type="GO" id="GO:0016757">
    <property type="term" value="F:glycosyltransferase activity"/>
    <property type="evidence" value="ECO:0007669"/>
    <property type="project" value="InterPro"/>
</dbReference>
<dbReference type="Pfam" id="PF13439">
    <property type="entry name" value="Glyco_transf_4"/>
    <property type="match status" value="1"/>
</dbReference>
<evidence type="ECO:0000259" key="1">
    <source>
        <dbReference type="Pfam" id="PF00534"/>
    </source>
</evidence>
<evidence type="ECO:0000313" key="3">
    <source>
        <dbReference type="EMBL" id="NIR74836.1"/>
    </source>
</evidence>
<dbReference type="InterPro" id="IPR028098">
    <property type="entry name" value="Glyco_trans_4-like_N"/>
</dbReference>
<dbReference type="Gene3D" id="3.40.50.2000">
    <property type="entry name" value="Glycogen Phosphorylase B"/>
    <property type="match status" value="2"/>
</dbReference>
<gene>
    <name evidence="3" type="ORF">GWO12_06945</name>
</gene>
<feature type="domain" description="Glycosyl transferase family 1" evidence="1">
    <location>
        <begin position="172"/>
        <end position="342"/>
    </location>
</feature>
<proteinExistence type="predicted"/>
<dbReference type="SUPFAM" id="SSF53756">
    <property type="entry name" value="UDP-Glycosyltransferase/glycogen phosphorylase"/>
    <property type="match status" value="1"/>
</dbReference>
<evidence type="ECO:0000259" key="2">
    <source>
        <dbReference type="Pfam" id="PF13439"/>
    </source>
</evidence>
<organism evidence="3 4">
    <name type="scientific">Candidatus Kutchimonas denitrificans</name>
    <dbReference type="NCBI Taxonomy" id="3056748"/>
    <lineage>
        <taxon>Bacteria</taxon>
        <taxon>Pseudomonadati</taxon>
        <taxon>Gemmatimonadota</taxon>
        <taxon>Gemmatimonadia</taxon>
        <taxon>Candidatus Palauibacterales</taxon>
        <taxon>Candidatus Palauibacteraceae</taxon>
        <taxon>Candidatus Kutchimonas</taxon>
    </lineage>
</organism>
<dbReference type="PANTHER" id="PTHR45947:SF3">
    <property type="entry name" value="SULFOQUINOVOSYL TRANSFERASE SQD2"/>
    <property type="match status" value="1"/>
</dbReference>
<sequence>MAEPLTIVEVTGRLGIGGVETHVSRLARGLMGRGHRVVLLTRDPGVYGDEAKDAGADLMVVPFNRSGLPQAVELLLPIEPDIVHAHNYRAARFGAPLARALERPYLMTVHGPRPWWKRIFFDGWSNTILTVSEADKDHIVGPFGVSADRIEVGFLGVDTEEFRPGLDTAGLRADWDVPDDRPLILNVSRFTHRKARPALTLIEALPAVREEIPGTCAVLVGTGDELDRMHAAAEEGNRRLRERATVVAGPRTDIPRVMNAADVVVATATTATEALAAAAPTIAYGRTGYFGIVTPDNFERARALCFADHGRLPAARPETFAADLVALLRDPAAARRAAAEARNIIATNYSVERMVDHVESVYRRLIESG</sequence>
<dbReference type="PANTHER" id="PTHR45947">
    <property type="entry name" value="SULFOQUINOVOSYL TRANSFERASE SQD2"/>
    <property type="match status" value="1"/>
</dbReference>
<name>A0AAE5C8V7_9BACT</name>
<accession>A0AAE5C8V7</accession>
<protein>
    <submittedName>
        <fullName evidence="3">Glycosyltransferase family 4 protein</fullName>
    </submittedName>
</protein>
<dbReference type="AlphaFoldDB" id="A0AAE5C8V7"/>